<sequence>MIDSTIEGRIKVLRMNHGPANAMDLPFLTAVADACIPDNSFDGVVLTGNGRFFSAGLNIVNLMEGDDDNAWKIIETLGRAIMNIMTFPGPVVAAVDGHAVAGGCLLALSCDHRIGVPGDYKMGMNELALGLDLPSFALAAVRRCVPVHRQFEVTSLSRFYSPEEAIPVGMLNEISNDAEKEALKMSTSLADSLAPFQRLKKHLNAPALELYEKEGDSTDQFIQQWKTPESQAKIKAAVEKMKKS</sequence>
<organism evidence="1">
    <name type="scientific">marine metagenome</name>
    <dbReference type="NCBI Taxonomy" id="408172"/>
    <lineage>
        <taxon>unclassified sequences</taxon>
        <taxon>metagenomes</taxon>
        <taxon>ecological metagenomes</taxon>
    </lineage>
</organism>
<dbReference type="CDD" id="cd06558">
    <property type="entry name" value="crotonase-like"/>
    <property type="match status" value="1"/>
</dbReference>
<dbReference type="Gene3D" id="3.90.226.10">
    <property type="entry name" value="2-enoyl-CoA Hydratase, Chain A, domain 1"/>
    <property type="match status" value="1"/>
</dbReference>
<evidence type="ECO:0000313" key="1">
    <source>
        <dbReference type="EMBL" id="SVB18607.1"/>
    </source>
</evidence>
<dbReference type="PANTHER" id="PTHR11941">
    <property type="entry name" value="ENOYL-COA HYDRATASE-RELATED"/>
    <property type="match status" value="1"/>
</dbReference>
<dbReference type="PANTHER" id="PTHR11941:SF54">
    <property type="entry name" value="ENOYL-COA HYDRATASE, MITOCHONDRIAL"/>
    <property type="match status" value="1"/>
</dbReference>
<name>A0A382BZJ2_9ZZZZ</name>
<dbReference type="EMBL" id="UINC01031875">
    <property type="protein sequence ID" value="SVB18607.1"/>
    <property type="molecule type" value="Genomic_DNA"/>
</dbReference>
<protein>
    <recommendedName>
        <fullName evidence="2">Enoyl-CoA hydratase</fullName>
    </recommendedName>
</protein>
<dbReference type="GO" id="GO:0003824">
    <property type="term" value="F:catalytic activity"/>
    <property type="evidence" value="ECO:0007669"/>
    <property type="project" value="UniProtKB-ARBA"/>
</dbReference>
<dbReference type="SUPFAM" id="SSF52096">
    <property type="entry name" value="ClpP/crotonase"/>
    <property type="match status" value="1"/>
</dbReference>
<proteinExistence type="predicted"/>
<dbReference type="Pfam" id="PF00378">
    <property type="entry name" value="ECH_1"/>
    <property type="match status" value="1"/>
</dbReference>
<reference evidence="1" key="1">
    <citation type="submission" date="2018-05" db="EMBL/GenBank/DDBJ databases">
        <authorList>
            <person name="Lanie J.A."/>
            <person name="Ng W.-L."/>
            <person name="Kazmierczak K.M."/>
            <person name="Andrzejewski T.M."/>
            <person name="Davidsen T.M."/>
            <person name="Wayne K.J."/>
            <person name="Tettelin H."/>
            <person name="Glass J.I."/>
            <person name="Rusch D."/>
            <person name="Podicherti R."/>
            <person name="Tsui H.-C.T."/>
            <person name="Winkler M.E."/>
        </authorList>
    </citation>
    <scope>NUCLEOTIDE SEQUENCE</scope>
</reference>
<evidence type="ECO:0008006" key="2">
    <source>
        <dbReference type="Google" id="ProtNLM"/>
    </source>
</evidence>
<dbReference type="InterPro" id="IPR029045">
    <property type="entry name" value="ClpP/crotonase-like_dom_sf"/>
</dbReference>
<dbReference type="InterPro" id="IPR001753">
    <property type="entry name" value="Enoyl-CoA_hydra/iso"/>
</dbReference>
<dbReference type="AlphaFoldDB" id="A0A382BZJ2"/>
<accession>A0A382BZJ2</accession>
<dbReference type="GO" id="GO:0006635">
    <property type="term" value="P:fatty acid beta-oxidation"/>
    <property type="evidence" value="ECO:0007669"/>
    <property type="project" value="TreeGrafter"/>
</dbReference>
<gene>
    <name evidence="1" type="ORF">METZ01_LOCUS171461</name>
</gene>